<dbReference type="Proteomes" id="UP000000803">
    <property type="component" value="Chromosome 3R"/>
</dbReference>
<proteinExistence type="predicted"/>
<reference evidence="2 4" key="10">
    <citation type="journal article" date="2015" name="G3 (Bethesda)">
        <title>Gene Model Annotations for Drosophila melanogaster: The Rule-Benders.</title>
        <authorList>
            <consortium name="FlyBase Consortium"/>
            <person name="Crosby M.A."/>
            <person name="Gramates L.S."/>
            <person name="Dos Santos G."/>
            <person name="Matthews B.B."/>
            <person name="St Pierre S.E."/>
            <person name="Zhou P."/>
            <person name="Schroeder A.J."/>
            <person name="Falls K."/>
            <person name="Emmert D.B."/>
            <person name="Russo S.M."/>
            <person name="Gelbart W.M."/>
            <person name="null"/>
        </authorList>
    </citation>
    <scope>NUCLEOTIDE SEQUENCE [LARGE SCALE GENOMIC DNA]</scope>
    <source>
        <strain evidence="4">Berkeley</strain>
    </source>
</reference>
<dbReference type="DNASU" id="12798498"/>
<reference evidence="2 4" key="2">
    <citation type="journal article" date="2002" name="Genome Biol.">
        <title>Finishing a whole-genome shotgun: release 3 of the Drosophila melanogaster euchromatic genome sequence.</title>
        <authorList>
            <person name="Celniker S.E."/>
            <person name="Wheeler D.A."/>
            <person name="Kronmiller B."/>
            <person name="Carlson J.W."/>
            <person name="Halpern A."/>
            <person name="Patel S."/>
            <person name="Adams M."/>
            <person name="Champe M."/>
            <person name="Dugan S.P."/>
            <person name="Frise E."/>
            <person name="Hodgson A."/>
            <person name="George R.A."/>
            <person name="Hoskins R.A."/>
            <person name="Laverty T."/>
            <person name="Muzny D.M."/>
            <person name="Nelson C.R."/>
            <person name="Pacleb J.M."/>
            <person name="Park S."/>
            <person name="Pfeiffer B.D."/>
            <person name="Richards S."/>
            <person name="Sodergren E.J."/>
            <person name="Svirskas R."/>
            <person name="Tabor P.E."/>
            <person name="Wan K."/>
            <person name="Stapleton M."/>
            <person name="Sutton G.G."/>
            <person name="Venter C."/>
            <person name="Weinstock G."/>
            <person name="Scherer S.E."/>
            <person name="Myers E.W."/>
            <person name="Gibbs R.A."/>
            <person name="Rubin G.M."/>
        </authorList>
    </citation>
    <scope>NUCLEOTIDE SEQUENCE [LARGE SCALE GENOMIC DNA]</scope>
    <source>
        <strain evidence="4">Berkeley</strain>
    </source>
</reference>
<accession>A0A0B4K6S5</accession>
<reference evidence="2 4" key="5">
    <citation type="journal article" date="2002" name="Genome Biol.">
        <title>Heterochromatic sequences in a Drosophila whole-genome shotgun assembly.</title>
        <authorList>
            <person name="Hoskins R.A."/>
            <person name="Smith C.D."/>
            <person name="Carlson J.W."/>
            <person name="Carvalho A.B."/>
            <person name="Halpern A."/>
            <person name="Kaminker J.S."/>
            <person name="Kennedy C."/>
            <person name="Mungall C.J."/>
            <person name="Sullivan B.A."/>
            <person name="Sutton G.G."/>
            <person name="Yasuhara J.C."/>
            <person name="Wakimoto B.T."/>
            <person name="Myers E.W."/>
            <person name="Celniker S.E."/>
            <person name="Rubin G.M."/>
            <person name="Karpen G.H."/>
        </authorList>
    </citation>
    <scope>NUCLEOTIDE SEQUENCE [LARGE SCALE GENOMIC DNA]</scope>
    <source>
        <strain evidence="4">Berkeley</strain>
    </source>
</reference>
<evidence type="ECO:0000313" key="2">
    <source>
        <dbReference type="EMBL" id="AFH06535.1"/>
    </source>
</evidence>
<dbReference type="GeneID" id="12798498"/>
<dbReference type="BioGRID-ORCS" id="12798498">
    <property type="hits" value="0 hits in 1 CRISPR screen"/>
</dbReference>
<dbReference type="SUPFAM" id="SSF57903">
    <property type="entry name" value="FYVE/PHD zinc finger"/>
    <property type="match status" value="1"/>
</dbReference>
<dbReference type="EMBL" id="AE014297">
    <property type="protein sequence ID" value="AFH06535.1"/>
    <property type="molecule type" value="Genomic_DNA"/>
</dbReference>
<dbReference type="InterPro" id="IPR013083">
    <property type="entry name" value="Znf_RING/FYVE/PHD"/>
</dbReference>
<reference evidence="2 4" key="4">
    <citation type="journal article" date="2002" name="Genome Biol.">
        <title>The transposable elements of the Drosophila melanogaster euchromatin: a genomics perspective.</title>
        <authorList>
            <person name="Kaminker J.S."/>
            <person name="Bergman C.M."/>
            <person name="Kronmiller B."/>
            <person name="Carlson J."/>
            <person name="Svirskas R."/>
            <person name="Patel S."/>
            <person name="Frise E."/>
            <person name="Wheeler D.A."/>
            <person name="Lewis S.E."/>
            <person name="Rubin G.M."/>
            <person name="Ashburner M."/>
            <person name="Celniker S.E."/>
        </authorList>
    </citation>
    <scope>NUCLEOTIDE SEQUENCE [LARGE SCALE GENOMIC DNA]</scope>
    <source>
        <strain evidence="4">Berkeley</strain>
    </source>
</reference>
<dbReference type="AlphaFoldDB" id="A0A0B4K6S5"/>
<dbReference type="eggNOG" id="ENOG502T8NB">
    <property type="taxonomic scope" value="Eukaryota"/>
</dbReference>
<dbReference type="Gene3D" id="3.30.40.10">
    <property type="entry name" value="Zinc/RING finger domain, C3HC4 (zinc finger)"/>
    <property type="match status" value="1"/>
</dbReference>
<sequence length="267" mass="30629">MLICCMEGCEFNNSISNDEHVRCWLCDEYAHAKCAGITDSVVEMIEGRTGLKWTCETCRVVKSQMGRFMKQTRTEITELFREVRAVYEKLAKLESHITSLDPQKPIYPVDSDSSSNPLHTFEDTNDDKEVEDAESSIVQHNSTNMQKAKIWHHNAAPVVLPLHTNPVILKAVPPMKAVFVSRLVTSTTEDALKHYIVAKLSYPNPDDIIVRKIYNKQRRKIASFKVMAPDPIYYTILNPGFWPKHIIVHEFVNKSLLQTNVEFIKYC</sequence>
<evidence type="ECO:0000256" key="1">
    <source>
        <dbReference type="SAM" id="MobiDB-lite"/>
    </source>
</evidence>
<reference evidence="2 4" key="1">
    <citation type="journal article" date="2000" name="Science">
        <title>The genome sequence of Drosophila melanogaster.</title>
        <authorList>
            <person name="Adams M.D."/>
            <person name="Celniker S.E."/>
            <person name="Holt R.A."/>
            <person name="Evans C.A."/>
            <person name="Gocayne J.D."/>
            <person name="Amanatides P.G."/>
            <person name="Scherer S.E."/>
            <person name="Li P.W."/>
            <person name="Hoskins R.A."/>
            <person name="Galle R.F."/>
            <person name="George R.A."/>
            <person name="Lewis S.E."/>
            <person name="Richards S."/>
            <person name="Ashburner M."/>
            <person name="Henderson S.N."/>
            <person name="Sutton G.G."/>
            <person name="Wortman J.R."/>
            <person name="Yandell M.D."/>
            <person name="Zhang Q."/>
            <person name="Chen L.X."/>
            <person name="Brandon R.C."/>
            <person name="Rogers Y.H."/>
            <person name="Blazej R.G."/>
            <person name="Champe M."/>
            <person name="Pfeiffer B.D."/>
            <person name="Wan K.H."/>
            <person name="Doyle C."/>
            <person name="Baxter E.G."/>
            <person name="Helt G."/>
            <person name="Nelson C.R."/>
            <person name="Gabor G.L."/>
            <person name="Abril J.F."/>
            <person name="Agbayani A."/>
            <person name="An H.J."/>
            <person name="Andrews-Pfannkoch C."/>
            <person name="Baldwin D."/>
            <person name="Ballew R.M."/>
            <person name="Basu A."/>
            <person name="Baxendale J."/>
            <person name="Bayraktaroglu L."/>
            <person name="Beasley E.M."/>
            <person name="Beeson K.Y."/>
            <person name="Benos P.V."/>
            <person name="Berman B.P."/>
            <person name="Bhandari D."/>
            <person name="Bolshakov S."/>
            <person name="Borkova D."/>
            <person name="Botchan M.R."/>
            <person name="Bouck J."/>
            <person name="Brokstein P."/>
            <person name="Brottier P."/>
            <person name="Burtis K.C."/>
            <person name="Busam D.A."/>
            <person name="Butler H."/>
            <person name="Cadieu E."/>
            <person name="Center A."/>
            <person name="Chandra I."/>
            <person name="Cherry J.M."/>
            <person name="Cawley S."/>
            <person name="Dahlke C."/>
            <person name="Davenport L.B."/>
            <person name="Davies P."/>
            <person name="de Pablos B."/>
            <person name="Delcher A."/>
            <person name="Deng Z."/>
            <person name="Mays A.D."/>
            <person name="Dew I."/>
            <person name="Dietz S.M."/>
            <person name="Dodson K."/>
            <person name="Doup L.E."/>
            <person name="Downes M."/>
            <person name="Dugan-Rocha S."/>
            <person name="Dunkov B.C."/>
            <person name="Dunn P."/>
            <person name="Durbin K.J."/>
            <person name="Evangelista C.C."/>
            <person name="Ferraz C."/>
            <person name="Ferriera S."/>
            <person name="Fleischmann W."/>
            <person name="Fosler C."/>
            <person name="Gabrielian A.E."/>
            <person name="Garg N.S."/>
            <person name="Gelbart W.M."/>
            <person name="Glasser K."/>
            <person name="Glodek A."/>
            <person name="Gong F."/>
            <person name="Gorrell J.H."/>
            <person name="Gu Z."/>
            <person name="Guan P."/>
            <person name="Harris M."/>
            <person name="Harris N.L."/>
            <person name="Harvey D."/>
            <person name="Heiman T.J."/>
            <person name="Hernandez J.R."/>
            <person name="Houck J."/>
            <person name="Hostin D."/>
            <person name="Houston K.A."/>
            <person name="Howland T.J."/>
            <person name="Wei M.H."/>
            <person name="Ibegwam C."/>
            <person name="Jalali M."/>
            <person name="Kalush F."/>
            <person name="Karpen G.H."/>
            <person name="Ke Z."/>
            <person name="Kennison J.A."/>
            <person name="Ketchum K.A."/>
            <person name="Kimmel B.E."/>
            <person name="Kodira C.D."/>
            <person name="Kraft C."/>
            <person name="Kravitz S."/>
            <person name="Kulp D."/>
            <person name="Lai Z."/>
            <person name="Lasko P."/>
            <person name="Lei Y."/>
            <person name="Levitsky A.A."/>
            <person name="Li J."/>
            <person name="Li Z."/>
            <person name="Liang Y."/>
            <person name="Lin X."/>
            <person name="Liu X."/>
            <person name="Mattei B."/>
            <person name="McIntosh T.C."/>
            <person name="McLeod M.P."/>
            <person name="McPherson D."/>
            <person name="Merkulov G."/>
            <person name="Milshina N.V."/>
            <person name="Mobarry C."/>
            <person name="Morris J."/>
            <person name="Moshrefi A."/>
            <person name="Mount S.M."/>
            <person name="Moy M."/>
            <person name="Murphy B."/>
            <person name="Murphy L."/>
            <person name="Muzny D.M."/>
            <person name="Nelson D.L."/>
            <person name="Nelson D.R."/>
            <person name="Nelson K.A."/>
            <person name="Nixon K."/>
            <person name="Nusskern D.R."/>
            <person name="Pacleb J.M."/>
            <person name="Palazzolo M."/>
            <person name="Pittman G.S."/>
            <person name="Pan S."/>
            <person name="Pollard J."/>
            <person name="Puri V."/>
            <person name="Reese M.G."/>
            <person name="Reinert K."/>
            <person name="Remington K."/>
            <person name="Saunders R.D."/>
            <person name="Scheeler F."/>
            <person name="Shen H."/>
            <person name="Shue B.C."/>
            <person name="Siden-Kiamos I."/>
            <person name="Simpson M."/>
            <person name="Skupski M.P."/>
            <person name="Smith T."/>
            <person name="Spier E."/>
            <person name="Spradling A.C."/>
            <person name="Stapleton M."/>
            <person name="Strong R."/>
            <person name="Sun E."/>
            <person name="Svirskas R."/>
            <person name="Tector C."/>
            <person name="Turner R."/>
            <person name="Venter E."/>
            <person name="Wang A.H."/>
            <person name="Wang X."/>
            <person name="Wang Z.Y."/>
            <person name="Wassarman D.A."/>
            <person name="Weinstock G.M."/>
            <person name="Weissenbach J."/>
            <person name="Williams S.M."/>
            <person name="WoodageT"/>
            <person name="Worley K.C."/>
            <person name="Wu D."/>
            <person name="Yang S."/>
            <person name="Yao Q.A."/>
            <person name="Ye J."/>
            <person name="Yeh R.F."/>
            <person name="Zaveri J.S."/>
            <person name="Zhan M."/>
            <person name="Zhang G."/>
            <person name="Zhao Q."/>
            <person name="Zheng L."/>
            <person name="Zheng X.H."/>
            <person name="Zhong F.N."/>
            <person name="Zhong W."/>
            <person name="Zhou X."/>
            <person name="Zhu S."/>
            <person name="Zhu X."/>
            <person name="Smith H.O."/>
            <person name="Gibbs R.A."/>
            <person name="Myers E.W."/>
            <person name="Rubin G.M."/>
            <person name="Venter J.C."/>
        </authorList>
    </citation>
    <scope>NUCLEOTIDE SEQUENCE [LARGE SCALE GENOMIC DNA]</scope>
    <source>
        <strain evidence="4">Berkeley</strain>
    </source>
</reference>
<name>A0A0B4K6S5_DROME</name>
<evidence type="ECO:0000313" key="4">
    <source>
        <dbReference type="Proteomes" id="UP000000803"/>
    </source>
</evidence>
<reference evidence="2 4" key="9">
    <citation type="journal article" date="2015" name="G3 (Bethesda)">
        <title>Gene Model Annotations for Drosophila melanogaster: Impact of High-Throughput Data.</title>
        <authorList>
            <consortium name="FlyBase Consortium"/>
            <person name="Matthews B.B."/>
            <person name="Dos Santos G."/>
            <person name="Crosby M.A."/>
            <person name="Emmert D.B."/>
            <person name="St Pierre S.E."/>
            <person name="Gramates L.S."/>
            <person name="Zhou P."/>
            <person name="Schroeder A.J."/>
            <person name="Falls K."/>
            <person name="Strelets V."/>
            <person name="Russo S.M."/>
            <person name="Gelbart W.M."/>
            <person name="null"/>
        </authorList>
    </citation>
    <scope>NUCLEOTIDE SEQUENCE [LARGE SCALE GENOMIC DNA]</scope>
    <source>
        <strain evidence="4">Berkeley</strain>
    </source>
</reference>
<dbReference type="AGR" id="FB:FBgn0263400"/>
<organism evidence="2 4">
    <name type="scientific">Drosophila melanogaster</name>
    <name type="common">Fruit fly</name>
    <dbReference type="NCBI Taxonomy" id="7227"/>
    <lineage>
        <taxon>Eukaryota</taxon>
        <taxon>Metazoa</taxon>
        <taxon>Ecdysozoa</taxon>
        <taxon>Arthropoda</taxon>
        <taxon>Hexapoda</taxon>
        <taxon>Insecta</taxon>
        <taxon>Pterygota</taxon>
        <taxon>Neoptera</taxon>
        <taxon>Endopterygota</taxon>
        <taxon>Diptera</taxon>
        <taxon>Brachycera</taxon>
        <taxon>Muscomorpha</taxon>
        <taxon>Ephydroidea</taxon>
        <taxon>Drosophilidae</taxon>
        <taxon>Drosophila</taxon>
        <taxon>Sophophora</taxon>
    </lineage>
</organism>
<dbReference type="ExpressionAtlas" id="A0A0B4K6S5">
    <property type="expression patterns" value="baseline and differential"/>
</dbReference>
<reference evidence="2 4" key="11">
    <citation type="journal article" date="2015" name="Genome Res.">
        <title>The Release 6 reference sequence of the Drosophila melanogaster genome.</title>
        <authorList>
            <person name="Hoskins R.A."/>
            <person name="Carlson J.W."/>
            <person name="Wan K.H."/>
            <person name="Park S."/>
            <person name="Mendez I."/>
            <person name="Galle S.E."/>
            <person name="Booth B.W."/>
            <person name="Pfeiffer B.D."/>
            <person name="George R.A."/>
            <person name="Svirskas R."/>
            <person name="Krzywinski M."/>
            <person name="Schein J."/>
            <person name="Accardo M.C."/>
            <person name="Damia E."/>
            <person name="Messina G."/>
            <person name="Mendez-Lago M."/>
            <person name="de Pablos B."/>
            <person name="Demakova O.V."/>
            <person name="Andreyeva E.N."/>
            <person name="Boldyreva L.V."/>
            <person name="Marra M."/>
            <person name="Carvalho A.B."/>
            <person name="Dimitri P."/>
            <person name="Villasante A."/>
            <person name="Zhimulev I.F."/>
            <person name="Rubin G.M."/>
            <person name="Karpen G.H."/>
            <person name="Celniker S.E."/>
        </authorList>
    </citation>
    <scope>NUCLEOTIDE SEQUENCE [LARGE SCALE GENOMIC DNA]</scope>
    <source>
        <strain evidence="4">Berkeley</strain>
    </source>
</reference>
<dbReference type="Bgee" id="FBgn0263400">
    <property type="expression patterns" value="Expressed in embryonic/larval hemocyte (Drosophila) and 22 other cell types or tissues"/>
</dbReference>
<dbReference type="InterPro" id="IPR011011">
    <property type="entry name" value="Znf_FYVE_PHD"/>
</dbReference>
<dbReference type="PhylomeDB" id="A0A0B4K6S5"/>
<dbReference type="InParanoid" id="A0A0B4K6S5"/>
<protein>
    <submittedName>
        <fullName evidence="2">Uncharacterized protein, isoform B</fullName>
    </submittedName>
</protein>
<gene>
    <name evidence="2" type="primary">Dmel\CG43446</name>
    <name evidence="2 3" type="ORF">CG43446</name>
    <name evidence="2" type="ORF">Dmel_CG43446</name>
</gene>
<reference evidence="2 4" key="3">
    <citation type="journal article" date="2002" name="Genome Biol.">
        <title>Annotation of the Drosophila melanogaster euchromatic genome: a systematic review.</title>
        <authorList>
            <person name="Misra S."/>
            <person name="Crosby M.A."/>
            <person name="Mungall C.J."/>
            <person name="Matthews B.B."/>
            <person name="Campbell K.S."/>
            <person name="Hradecky P."/>
            <person name="Huang Y."/>
            <person name="Kaminker J.S."/>
            <person name="Millburn G.H."/>
            <person name="Prochnik S.E."/>
            <person name="Smith C.D."/>
            <person name="Tupy J.L."/>
            <person name="Whitfied E.J."/>
            <person name="Bayraktaroglu L."/>
            <person name="Berman B.P."/>
            <person name="Bettencourt B.R."/>
            <person name="Celniker S.E."/>
            <person name="de Grey A.D."/>
            <person name="Drysdale R.A."/>
            <person name="Harris N.L."/>
            <person name="Richter J."/>
            <person name="Russo S."/>
            <person name="Schroeder A.J."/>
            <person name="Shu S.Q."/>
            <person name="Stapleton M."/>
            <person name="Yamada C."/>
            <person name="Ashburner M."/>
            <person name="Gelbart W.M."/>
            <person name="Rubin G.M."/>
            <person name="Lewis S.E."/>
        </authorList>
    </citation>
    <scope>GENOME REANNOTATION</scope>
    <source>
        <strain evidence="4">Berkeley</strain>
    </source>
</reference>
<keyword evidence="4" id="KW-1185">Reference proteome</keyword>
<reference evidence="2 4" key="8">
    <citation type="journal article" date="2007" name="Science">
        <title>Sequence finishing and mapping of Drosophila melanogaster heterochromatin.</title>
        <authorList>
            <person name="Hoskins R.A."/>
            <person name="Carlson J.W."/>
            <person name="Kennedy C."/>
            <person name="Acevedo D."/>
            <person name="Evans-Holm M."/>
            <person name="Frise E."/>
            <person name="Wan K.H."/>
            <person name="Park S."/>
            <person name="Mendez-Lago M."/>
            <person name="Rossi F."/>
            <person name="Villasante A."/>
            <person name="Dimitri P."/>
            <person name="Karpen G.H."/>
            <person name="Celniker S.E."/>
        </authorList>
    </citation>
    <scope>NUCLEOTIDE SEQUENCE [LARGE SCALE GENOMIC DNA]</scope>
    <source>
        <strain evidence="4">Berkeley</strain>
    </source>
</reference>
<dbReference type="RefSeq" id="NP_001247217.1">
    <property type="nucleotide sequence ID" value="NM_001260288.1"/>
</dbReference>
<feature type="region of interest" description="Disordered" evidence="1">
    <location>
        <begin position="104"/>
        <end position="127"/>
    </location>
</feature>
<reference evidence="2 4" key="7">
    <citation type="journal article" date="2007" name="Science">
        <title>The Release 5.1 annotation of Drosophila melanogaster heterochromatin.</title>
        <authorList>
            <person name="Smith C.D."/>
            <person name="Shu S."/>
            <person name="Mungall C.J."/>
            <person name="Karpen G.H."/>
        </authorList>
    </citation>
    <scope>NUCLEOTIDE SEQUENCE [LARGE SCALE GENOMIC DNA]</scope>
    <source>
        <strain evidence="4">Berkeley</strain>
    </source>
</reference>
<dbReference type="STRING" id="7227.FBpp0301131"/>
<evidence type="ECO:0000313" key="3">
    <source>
        <dbReference type="FlyBase" id="FBgn0263400"/>
    </source>
</evidence>
<reference evidence="2 4" key="6">
    <citation type="journal article" date="2005" name="PLoS Comput. Biol.">
        <title>Combined evidence annotation of transposable elements in genome sequences.</title>
        <authorList>
            <person name="Quesneville H."/>
            <person name="Bergman C.M."/>
            <person name="Andrieu O."/>
            <person name="Autard D."/>
            <person name="Nouaud D."/>
            <person name="Ashburner M."/>
            <person name="Anxolabehere D."/>
        </authorList>
    </citation>
    <scope>NUCLEOTIDE SEQUENCE [LARGE SCALE GENOMIC DNA]</scope>
    <source>
        <strain evidence="4">Berkeley</strain>
    </source>
</reference>
<dbReference type="FlyBase" id="FBgn0263400">
    <property type="gene designation" value="CG43446"/>
</dbReference>
<dbReference type="VEuPathDB" id="VectorBase:FBgn0263400"/>
<dbReference type="OrthoDB" id="7961437at2759"/>
<dbReference type="PaxDb" id="7227-FBpp0301131"/>